<name>A0ACA9N7N3_9GLOM</name>
<proteinExistence type="predicted"/>
<dbReference type="Proteomes" id="UP000789525">
    <property type="component" value="Unassembled WGS sequence"/>
</dbReference>
<keyword evidence="2" id="KW-1185">Reference proteome</keyword>
<evidence type="ECO:0000313" key="2">
    <source>
        <dbReference type="Proteomes" id="UP000789525"/>
    </source>
</evidence>
<evidence type="ECO:0000313" key="1">
    <source>
        <dbReference type="EMBL" id="CAG8640022.1"/>
    </source>
</evidence>
<sequence>MGLCTSKRSTREPFDPTGSSSSYASTRGLNTTKLKNNEQGENKDDDGDLDVFDVEHLLLGNVWSKSLFSSPIEENLRAGNWDVLDAVCGSGHWIHAMAMEFSSSKFTGIHASPTCKKLQLPRNAHILRIDVLGGVNYDDDSFDYVHMRVLSPRFTDGEWKQIVYQMVRLTKTGGYCEIEVGDYEGFENEGPLMKKMIDARRKCLEISMNVLDELEKIMKDTHRFSTVQKQSRTIPIGKSTGEYGGMASRHFARLMNSQSKHISSYLGESLEVFDGNMSKITTELNQYQSTCLRS</sequence>
<protein>
    <submittedName>
        <fullName evidence="1">12371_t:CDS:1</fullName>
    </submittedName>
</protein>
<organism evidence="1 2">
    <name type="scientific">Acaulospora colombiana</name>
    <dbReference type="NCBI Taxonomy" id="27376"/>
    <lineage>
        <taxon>Eukaryota</taxon>
        <taxon>Fungi</taxon>
        <taxon>Fungi incertae sedis</taxon>
        <taxon>Mucoromycota</taxon>
        <taxon>Glomeromycotina</taxon>
        <taxon>Glomeromycetes</taxon>
        <taxon>Diversisporales</taxon>
        <taxon>Acaulosporaceae</taxon>
        <taxon>Acaulospora</taxon>
    </lineage>
</organism>
<dbReference type="EMBL" id="CAJVPT010019268">
    <property type="protein sequence ID" value="CAG8640022.1"/>
    <property type="molecule type" value="Genomic_DNA"/>
</dbReference>
<gene>
    <name evidence="1" type="ORF">ACOLOM_LOCUS7907</name>
</gene>
<comment type="caution">
    <text evidence="1">The sequence shown here is derived from an EMBL/GenBank/DDBJ whole genome shotgun (WGS) entry which is preliminary data.</text>
</comment>
<reference evidence="1" key="1">
    <citation type="submission" date="2021-06" db="EMBL/GenBank/DDBJ databases">
        <authorList>
            <person name="Kallberg Y."/>
            <person name="Tangrot J."/>
            <person name="Rosling A."/>
        </authorList>
    </citation>
    <scope>NUCLEOTIDE SEQUENCE</scope>
    <source>
        <strain evidence="1">CL356</strain>
    </source>
</reference>
<accession>A0ACA9N7N3</accession>
<feature type="non-terminal residue" evidence="1">
    <location>
        <position position="294"/>
    </location>
</feature>